<dbReference type="PANTHER" id="PTHR45436">
    <property type="entry name" value="SENSOR HISTIDINE KINASE YKOH"/>
    <property type="match status" value="1"/>
</dbReference>
<dbReference type="Pfam" id="PF00672">
    <property type="entry name" value="HAMP"/>
    <property type="match status" value="1"/>
</dbReference>
<feature type="domain" description="Histidine kinase" evidence="16">
    <location>
        <begin position="250"/>
        <end position="457"/>
    </location>
</feature>
<evidence type="ECO:0000313" key="19">
    <source>
        <dbReference type="Proteomes" id="UP000247555"/>
    </source>
</evidence>
<protein>
    <recommendedName>
        <fullName evidence="15">Sensor protein</fullName>
        <ecNumber evidence="15">2.7.13.3</ecNumber>
    </recommendedName>
</protein>
<keyword evidence="11 15" id="KW-0067">ATP-binding</keyword>
<gene>
    <name evidence="18" type="ORF">DFR34_13517</name>
</gene>
<evidence type="ECO:0000256" key="5">
    <source>
        <dbReference type="ARBA" id="ARBA00022519"/>
    </source>
</evidence>
<evidence type="ECO:0000259" key="16">
    <source>
        <dbReference type="PROSITE" id="PS50109"/>
    </source>
</evidence>
<proteinExistence type="predicted"/>
<keyword evidence="10 15" id="KW-0418">Kinase</keyword>
<dbReference type="SMART" id="SM00387">
    <property type="entry name" value="HATPase_c"/>
    <property type="match status" value="1"/>
</dbReference>
<dbReference type="InterPro" id="IPR003660">
    <property type="entry name" value="HAMP_dom"/>
</dbReference>
<evidence type="ECO:0000256" key="9">
    <source>
        <dbReference type="ARBA" id="ARBA00022741"/>
    </source>
</evidence>
<dbReference type="Proteomes" id="UP000247555">
    <property type="component" value="Unassembled WGS sequence"/>
</dbReference>
<keyword evidence="14 15" id="KW-0472">Membrane</keyword>
<evidence type="ECO:0000256" key="13">
    <source>
        <dbReference type="ARBA" id="ARBA00023012"/>
    </source>
</evidence>
<evidence type="ECO:0000259" key="17">
    <source>
        <dbReference type="PROSITE" id="PS50885"/>
    </source>
</evidence>
<feature type="domain" description="HAMP" evidence="17">
    <location>
        <begin position="189"/>
        <end position="242"/>
    </location>
</feature>
<dbReference type="GO" id="GO:0000155">
    <property type="term" value="F:phosphorelay sensor kinase activity"/>
    <property type="evidence" value="ECO:0007669"/>
    <property type="project" value="InterPro"/>
</dbReference>
<dbReference type="InterPro" id="IPR003661">
    <property type="entry name" value="HisK_dim/P_dom"/>
</dbReference>
<dbReference type="InterPro" id="IPR050428">
    <property type="entry name" value="TCS_sensor_his_kinase"/>
</dbReference>
<evidence type="ECO:0000256" key="12">
    <source>
        <dbReference type="ARBA" id="ARBA00022989"/>
    </source>
</evidence>
<dbReference type="PROSITE" id="PS51257">
    <property type="entry name" value="PROKAR_LIPOPROTEIN"/>
    <property type="match status" value="1"/>
</dbReference>
<dbReference type="Gene3D" id="6.10.340.10">
    <property type="match status" value="1"/>
</dbReference>
<dbReference type="EMBL" id="QJKI01000035">
    <property type="protein sequence ID" value="PXX74035.1"/>
    <property type="molecule type" value="Genomic_DNA"/>
</dbReference>
<dbReference type="InterPro" id="IPR006290">
    <property type="entry name" value="CztS_silS_copS"/>
</dbReference>
<name>A0A318KIB6_9NEIS</name>
<dbReference type="NCBIfam" id="TIGR01386">
    <property type="entry name" value="cztS_silS_copS"/>
    <property type="match status" value="1"/>
</dbReference>
<dbReference type="Gene3D" id="1.10.287.130">
    <property type="match status" value="1"/>
</dbReference>
<evidence type="ECO:0000313" key="18">
    <source>
        <dbReference type="EMBL" id="PXX74035.1"/>
    </source>
</evidence>
<evidence type="ECO:0000256" key="8">
    <source>
        <dbReference type="ARBA" id="ARBA00022692"/>
    </source>
</evidence>
<keyword evidence="13 15" id="KW-0902">Two-component regulatory system</keyword>
<keyword evidence="7 15" id="KW-0808">Transferase</keyword>
<keyword evidence="5 15" id="KW-0997">Cell inner membrane</keyword>
<keyword evidence="19" id="KW-1185">Reference proteome</keyword>
<dbReference type="InterPro" id="IPR003594">
    <property type="entry name" value="HATPase_dom"/>
</dbReference>
<dbReference type="CDD" id="cd00082">
    <property type="entry name" value="HisKA"/>
    <property type="match status" value="1"/>
</dbReference>
<dbReference type="GO" id="GO:0005524">
    <property type="term" value="F:ATP binding"/>
    <property type="evidence" value="ECO:0007669"/>
    <property type="project" value="UniProtKB-KW"/>
</dbReference>
<dbReference type="PROSITE" id="PS50885">
    <property type="entry name" value="HAMP"/>
    <property type="match status" value="1"/>
</dbReference>
<dbReference type="GO" id="GO:0005886">
    <property type="term" value="C:plasma membrane"/>
    <property type="evidence" value="ECO:0007669"/>
    <property type="project" value="UniProtKB-SubCell"/>
</dbReference>
<evidence type="ECO:0000256" key="3">
    <source>
        <dbReference type="ARBA" id="ARBA00004533"/>
    </source>
</evidence>
<feature type="transmembrane region" description="Helical" evidence="15">
    <location>
        <begin position="12"/>
        <end position="36"/>
    </location>
</feature>
<evidence type="ECO:0000256" key="11">
    <source>
        <dbReference type="ARBA" id="ARBA00022840"/>
    </source>
</evidence>
<comment type="caution">
    <text evidence="18">The sequence shown here is derived from an EMBL/GenBank/DDBJ whole genome shotgun (WGS) entry which is preliminary data.</text>
</comment>
<dbReference type="InterPro" id="IPR005467">
    <property type="entry name" value="His_kinase_dom"/>
</dbReference>
<dbReference type="SMART" id="SM00388">
    <property type="entry name" value="HisKA"/>
    <property type="match status" value="1"/>
</dbReference>
<dbReference type="EC" id="2.7.13.3" evidence="15"/>
<evidence type="ECO:0000256" key="14">
    <source>
        <dbReference type="ARBA" id="ARBA00023136"/>
    </source>
</evidence>
<accession>A0A318KIB6</accession>
<dbReference type="Pfam" id="PF02518">
    <property type="entry name" value="HATPase_c"/>
    <property type="match status" value="1"/>
</dbReference>
<dbReference type="SUPFAM" id="SSF47384">
    <property type="entry name" value="Homodimeric domain of signal transducing histidine kinase"/>
    <property type="match status" value="1"/>
</dbReference>
<evidence type="ECO:0000256" key="2">
    <source>
        <dbReference type="ARBA" id="ARBA00004141"/>
    </source>
</evidence>
<organism evidence="18 19">
    <name type="scientific">Rivihabitans pingtungensis</name>
    <dbReference type="NCBI Taxonomy" id="1054498"/>
    <lineage>
        <taxon>Bacteria</taxon>
        <taxon>Pseudomonadati</taxon>
        <taxon>Pseudomonadota</taxon>
        <taxon>Betaproteobacteria</taxon>
        <taxon>Neisseriales</taxon>
        <taxon>Aquaspirillaceae</taxon>
        <taxon>Rivihabitans</taxon>
    </lineage>
</organism>
<evidence type="ECO:0000256" key="4">
    <source>
        <dbReference type="ARBA" id="ARBA00022475"/>
    </source>
</evidence>
<keyword evidence="8 15" id="KW-0812">Transmembrane</keyword>
<evidence type="ECO:0000256" key="7">
    <source>
        <dbReference type="ARBA" id="ARBA00022679"/>
    </source>
</evidence>
<sequence>MKTDWRRAWRGLTPRVVLGFAALTAALMVACGVYLYQALRLELGARDRDEQRGKIVLFRQALAGVSDAGMLRRNPDWLTHFMVGHDGLALRVLDARAAVLVDSPAALPPGLWRGLDETPARLSGHDAHGHPWQGLAARATLADGQAVQLEIWRDGHDQEALLAQYRNHLLWAGALATLVAAALGGALVRHSLRPLAALTAAAMAIRPDTLNQRLDASLAPAELLGLVNAFNDALARLDAAFARLSDYAADLAHEMRTPLGILLGQTQVALSRGRSLAEYQQVLADNAEELERLARTVNDLLFLAKTEHSEAALACEWLDVRQEVDEVCEFFALLAEERDIQLQVEGALRLPVARAALRRLLNNLLSNAIRYSPPGSVVRVALDARLPGVVVNNPPAAPLPEPLTVLFERFYSQSGGDGHGLGLPIARAIARQHGGELRASLGGDGRLTLAAQLAPSASLVQARRCS</sequence>
<dbReference type="Pfam" id="PF00512">
    <property type="entry name" value="HisKA"/>
    <property type="match status" value="1"/>
</dbReference>
<dbReference type="InterPro" id="IPR036890">
    <property type="entry name" value="HATPase_C_sf"/>
</dbReference>
<comment type="subcellular location">
    <subcellularLocation>
        <location evidence="3 15">Cell inner membrane</location>
    </subcellularLocation>
    <subcellularLocation>
        <location evidence="2">Membrane</location>
        <topology evidence="2">Multi-pass membrane protein</topology>
    </subcellularLocation>
</comment>
<evidence type="ECO:0000256" key="1">
    <source>
        <dbReference type="ARBA" id="ARBA00000085"/>
    </source>
</evidence>
<dbReference type="PANTHER" id="PTHR45436:SF15">
    <property type="entry name" value="SENSOR HISTIDINE KINASE CUSS"/>
    <property type="match status" value="1"/>
</dbReference>
<evidence type="ECO:0000256" key="6">
    <source>
        <dbReference type="ARBA" id="ARBA00022553"/>
    </source>
</evidence>
<dbReference type="AlphaFoldDB" id="A0A318KIB6"/>
<dbReference type="OrthoDB" id="9786919at2"/>
<evidence type="ECO:0000256" key="10">
    <source>
        <dbReference type="ARBA" id="ARBA00022777"/>
    </source>
</evidence>
<dbReference type="RefSeq" id="WP_158281870.1">
    <property type="nucleotide sequence ID" value="NZ_QJKI01000035.1"/>
</dbReference>
<dbReference type="Gene3D" id="3.30.565.10">
    <property type="entry name" value="Histidine kinase-like ATPase, C-terminal domain"/>
    <property type="match status" value="1"/>
</dbReference>
<keyword evidence="6" id="KW-0597">Phosphoprotein</keyword>
<evidence type="ECO:0000256" key="15">
    <source>
        <dbReference type="RuleBase" id="RU364088"/>
    </source>
</evidence>
<reference evidence="18 19" key="1">
    <citation type="submission" date="2018-05" db="EMBL/GenBank/DDBJ databases">
        <title>Genomic Encyclopedia of Type Strains, Phase IV (KMG-IV): sequencing the most valuable type-strain genomes for metagenomic binning, comparative biology and taxonomic classification.</title>
        <authorList>
            <person name="Goeker M."/>
        </authorList>
    </citation>
    <scope>NUCLEOTIDE SEQUENCE [LARGE SCALE GENOMIC DNA]</scope>
    <source>
        <strain evidence="18 19">DSM 29661</strain>
    </source>
</reference>
<keyword evidence="12 15" id="KW-1133">Transmembrane helix</keyword>
<dbReference type="PROSITE" id="PS50109">
    <property type="entry name" value="HIS_KIN"/>
    <property type="match status" value="1"/>
</dbReference>
<dbReference type="CDD" id="cd00075">
    <property type="entry name" value="HATPase"/>
    <property type="match status" value="1"/>
</dbReference>
<comment type="function">
    <text evidence="15">Member of a two-component regulatory system.</text>
</comment>
<dbReference type="SUPFAM" id="SSF55874">
    <property type="entry name" value="ATPase domain of HSP90 chaperone/DNA topoisomerase II/histidine kinase"/>
    <property type="match status" value="1"/>
</dbReference>
<dbReference type="InterPro" id="IPR036097">
    <property type="entry name" value="HisK_dim/P_sf"/>
</dbReference>
<keyword evidence="4 15" id="KW-1003">Cell membrane</keyword>
<keyword evidence="9 15" id="KW-0547">Nucleotide-binding</keyword>
<comment type="catalytic activity">
    <reaction evidence="1 15">
        <text>ATP + protein L-histidine = ADP + protein N-phospho-L-histidine.</text>
        <dbReference type="EC" id="2.7.13.3"/>
    </reaction>
</comment>
<dbReference type="SMART" id="SM00304">
    <property type="entry name" value="HAMP"/>
    <property type="match status" value="1"/>
</dbReference>